<comment type="caution">
    <text evidence="14">The sequence shown here is derived from an EMBL/GenBank/DDBJ whole genome shotgun (WGS) entry which is preliminary data.</text>
</comment>
<keyword evidence="9" id="KW-0675">Receptor</keyword>
<reference evidence="14" key="1">
    <citation type="journal article" date="2023" name="IScience">
        <title>Live-bearing cockroach genome reveals convergent evolutionary mechanisms linked to viviparity in insects and beyond.</title>
        <authorList>
            <person name="Fouks B."/>
            <person name="Harrison M.C."/>
            <person name="Mikhailova A.A."/>
            <person name="Marchal E."/>
            <person name="English S."/>
            <person name="Carruthers M."/>
            <person name="Jennings E.C."/>
            <person name="Chiamaka E.L."/>
            <person name="Frigard R.A."/>
            <person name="Pippel M."/>
            <person name="Attardo G.M."/>
            <person name="Benoit J.B."/>
            <person name="Bornberg-Bauer E."/>
            <person name="Tobe S.S."/>
        </authorList>
    </citation>
    <scope>NUCLEOTIDE SEQUENCE</scope>
    <source>
        <strain evidence="14">Stay&amp;Tobe</strain>
    </source>
</reference>
<evidence type="ECO:0000256" key="9">
    <source>
        <dbReference type="ARBA" id="ARBA00023170"/>
    </source>
</evidence>
<dbReference type="SUPFAM" id="SSF52058">
    <property type="entry name" value="L domain-like"/>
    <property type="match status" value="3"/>
</dbReference>
<dbReference type="SMART" id="SM00364">
    <property type="entry name" value="LRR_BAC"/>
    <property type="match status" value="5"/>
</dbReference>
<evidence type="ECO:0000256" key="5">
    <source>
        <dbReference type="ARBA" id="ARBA00022729"/>
    </source>
</evidence>
<feature type="transmembrane region" description="Helical" evidence="11">
    <location>
        <begin position="765"/>
        <end position="789"/>
    </location>
</feature>
<evidence type="ECO:0000313" key="14">
    <source>
        <dbReference type="EMBL" id="KAJ9599461.1"/>
    </source>
</evidence>
<evidence type="ECO:0000256" key="12">
    <source>
        <dbReference type="SAM" id="SignalP"/>
    </source>
</evidence>
<dbReference type="Gene3D" id="3.40.50.10140">
    <property type="entry name" value="Toll/interleukin-1 receptor homology (TIR) domain"/>
    <property type="match status" value="1"/>
</dbReference>
<dbReference type="GO" id="GO:0007165">
    <property type="term" value="P:signal transduction"/>
    <property type="evidence" value="ECO:0007669"/>
    <property type="project" value="InterPro"/>
</dbReference>
<proteinExistence type="inferred from homology"/>
<evidence type="ECO:0000313" key="15">
    <source>
        <dbReference type="Proteomes" id="UP001233999"/>
    </source>
</evidence>
<dbReference type="InterPro" id="IPR032675">
    <property type="entry name" value="LRR_dom_sf"/>
</dbReference>
<dbReference type="GO" id="GO:0038023">
    <property type="term" value="F:signaling receptor activity"/>
    <property type="evidence" value="ECO:0007669"/>
    <property type="project" value="TreeGrafter"/>
</dbReference>
<evidence type="ECO:0000256" key="3">
    <source>
        <dbReference type="ARBA" id="ARBA00022614"/>
    </source>
</evidence>
<dbReference type="PROSITE" id="PS50104">
    <property type="entry name" value="TIR"/>
    <property type="match status" value="1"/>
</dbReference>
<dbReference type="FunFam" id="3.40.50.10140:FF:000020">
    <property type="entry name" value="Blast:Protein toll"/>
    <property type="match status" value="1"/>
</dbReference>
<reference evidence="14" key="2">
    <citation type="submission" date="2023-05" db="EMBL/GenBank/DDBJ databases">
        <authorList>
            <person name="Fouks B."/>
        </authorList>
    </citation>
    <scope>NUCLEOTIDE SEQUENCE</scope>
    <source>
        <strain evidence="14">Stay&amp;Tobe</strain>
        <tissue evidence="14">Testes</tissue>
    </source>
</reference>
<dbReference type="PRINTS" id="PR01537">
    <property type="entry name" value="INTRLKN1R1F"/>
</dbReference>
<dbReference type="Proteomes" id="UP001233999">
    <property type="component" value="Unassembled WGS sequence"/>
</dbReference>
<dbReference type="SMART" id="SM00369">
    <property type="entry name" value="LRR_TYP"/>
    <property type="match status" value="13"/>
</dbReference>
<evidence type="ECO:0000259" key="13">
    <source>
        <dbReference type="PROSITE" id="PS50104"/>
    </source>
</evidence>
<keyword evidence="10" id="KW-0325">Glycoprotein</keyword>
<dbReference type="AlphaFoldDB" id="A0AAD8AIW1"/>
<keyword evidence="7 11" id="KW-1133">Transmembrane helix</keyword>
<dbReference type="Pfam" id="PF13676">
    <property type="entry name" value="TIR_2"/>
    <property type="match status" value="1"/>
</dbReference>
<dbReference type="SMART" id="SM00255">
    <property type="entry name" value="TIR"/>
    <property type="match status" value="1"/>
</dbReference>
<protein>
    <recommendedName>
        <fullName evidence="13">TIR domain-containing protein</fullName>
    </recommendedName>
</protein>
<evidence type="ECO:0000256" key="7">
    <source>
        <dbReference type="ARBA" id="ARBA00022989"/>
    </source>
</evidence>
<dbReference type="InterPro" id="IPR003591">
    <property type="entry name" value="Leu-rich_rpt_typical-subtyp"/>
</dbReference>
<name>A0AAD8AIW1_DIPPU</name>
<organism evidence="14 15">
    <name type="scientific">Diploptera punctata</name>
    <name type="common">Pacific beetle cockroach</name>
    <dbReference type="NCBI Taxonomy" id="6984"/>
    <lineage>
        <taxon>Eukaryota</taxon>
        <taxon>Metazoa</taxon>
        <taxon>Ecdysozoa</taxon>
        <taxon>Arthropoda</taxon>
        <taxon>Hexapoda</taxon>
        <taxon>Insecta</taxon>
        <taxon>Pterygota</taxon>
        <taxon>Neoptera</taxon>
        <taxon>Polyneoptera</taxon>
        <taxon>Dictyoptera</taxon>
        <taxon>Blattodea</taxon>
        <taxon>Blaberoidea</taxon>
        <taxon>Blaberidae</taxon>
        <taxon>Diplopterinae</taxon>
        <taxon>Diploptera</taxon>
    </lineage>
</organism>
<keyword evidence="3" id="KW-0433">Leucine-rich repeat</keyword>
<dbReference type="FunFam" id="3.80.10.10:FF:000727">
    <property type="entry name" value="Toll-like protein"/>
    <property type="match status" value="1"/>
</dbReference>
<evidence type="ECO:0000256" key="1">
    <source>
        <dbReference type="ARBA" id="ARBA00004479"/>
    </source>
</evidence>
<dbReference type="Pfam" id="PF13855">
    <property type="entry name" value="LRR_8"/>
    <property type="match status" value="4"/>
</dbReference>
<dbReference type="PROSITE" id="PS51450">
    <property type="entry name" value="LRR"/>
    <property type="match status" value="3"/>
</dbReference>
<dbReference type="InterPro" id="IPR000483">
    <property type="entry name" value="Cys-rich_flank_reg_C"/>
</dbReference>
<gene>
    <name evidence="14" type="ORF">L9F63_010076</name>
</gene>
<dbReference type="InterPro" id="IPR001611">
    <property type="entry name" value="Leu-rich_rpt"/>
</dbReference>
<comment type="subcellular location">
    <subcellularLocation>
        <location evidence="1">Membrane</location>
        <topology evidence="1">Single-pass type I membrane protein</topology>
    </subcellularLocation>
</comment>
<accession>A0AAD8AIW1</accession>
<evidence type="ECO:0000256" key="10">
    <source>
        <dbReference type="ARBA" id="ARBA00023180"/>
    </source>
</evidence>
<dbReference type="Gene3D" id="3.80.10.10">
    <property type="entry name" value="Ribonuclease Inhibitor"/>
    <property type="match status" value="4"/>
</dbReference>
<feature type="chain" id="PRO_5042081163" description="TIR domain-containing protein" evidence="12">
    <location>
        <begin position="19"/>
        <end position="1092"/>
    </location>
</feature>
<feature type="domain" description="TIR" evidence="13">
    <location>
        <begin position="816"/>
        <end position="952"/>
    </location>
</feature>
<feature type="non-terminal residue" evidence="14">
    <location>
        <position position="1"/>
    </location>
</feature>
<keyword evidence="5 12" id="KW-0732">Signal</keyword>
<dbReference type="EMBL" id="JASPKZ010000808">
    <property type="protein sequence ID" value="KAJ9599461.1"/>
    <property type="molecule type" value="Genomic_DNA"/>
</dbReference>
<evidence type="ECO:0000256" key="11">
    <source>
        <dbReference type="SAM" id="Phobius"/>
    </source>
</evidence>
<dbReference type="PANTHER" id="PTHR24365:SF541">
    <property type="entry name" value="PROTEIN TOLL-RELATED"/>
    <property type="match status" value="1"/>
</dbReference>
<evidence type="ECO:0000256" key="4">
    <source>
        <dbReference type="ARBA" id="ARBA00022692"/>
    </source>
</evidence>
<comment type="similarity">
    <text evidence="2">Belongs to the Toll-like receptor family.</text>
</comment>
<evidence type="ECO:0000256" key="2">
    <source>
        <dbReference type="ARBA" id="ARBA00009634"/>
    </source>
</evidence>
<dbReference type="FunFam" id="3.80.10.10:FF:001164">
    <property type="entry name" value="GH01279p"/>
    <property type="match status" value="1"/>
</dbReference>
<dbReference type="InterPro" id="IPR035897">
    <property type="entry name" value="Toll_tir_struct_dom_sf"/>
</dbReference>
<sequence length="1092" mass="124876">MWYILLVTVLAFTGFSDANIICPTSKQCECEPKINEYVSQVTCHREKDRRSQVLWLKVEAENHVVFQCTPGMQYTDFDLLDGLQVRPLELIVMSFCPLPNKPFLQFFQSFNISKLSRLTYRNAHVNNTLDRSQFTGLANLTWLTLNSCGINGLPADIFLDVPSLEMLDLRDNANNLTNLRILNLWSNKLENLTRETFTGLHSVESLELSLNKLSTLPHDVFAEMPNIKQIGLNGNIFKTLPGELFSYLSHLKKIKLNNNIDLGVLPSGLLANLTDLEEIYLNGCGLASLPEDIFWGSPQIKNLSLQYNELITLPDKLFRDSSEMVFLNLGYNQLEELPDLLFMNVRNLKVLNLEYNHLTNITKNLFMNMGELLELNMGNNRLHYIDRLAFAKLPHLRKLDFSNNQLTMQDDVFHDYSVLKECVNIEEMNLAHNNITEIFADWTVLTILRNLNLGHNNIKSLSEKELHFISSLVTVDVTYNKISAIRLYGQVHPSIYTAGNSYSPPVKRIFKLEGNPIICDCQIYQLLRYLKLKMDPEVRALYELEAGNLNCAGPNYLTGISVNELMIEKFECPIPQAEMCPKPCTCTMRPYDFAFLINCSEKQLKVVPQVPALSGIQQVVGKWYQMTLNHTELILSKNRLTMLPNSTDAGYSQVTKLYLSSNNISTISKENVPPVIQVMELHNNNLTHLNEPVLDVLANSDTLERITLHRNPWQCDCNAKGLLMFLQEHYTKVLNLPNMTCNDKSHRTLRNLTIIDLCPDSNDKIIAASVIVASLGIMFGVIAALYYYYNREVKVWLFAHGMFLWFVTEEELDKDKLYDAFISYSHRDEEFVVNELVPQLESGPHPFKLCLHYRDWIAGELIPNQIARSVDDSRRTLVVLSTNFVESVWGRMEFRTAHSQALSEGRARVIVLLYGDVGPLDQLDPELKAYLSMNTYVKWGDPWFWDKLRYALPHPQDPMKEIELKAKRNSDSKLGLTIHSAPPAATTPPTETIKNPLDITKLATNGHATLVTEVNGHVNQCFVKSLSDSEMWLYQLCRTLKTSIMFSCTDFSLESLEYPSITLPRLNLFISANFLVQTVIRTELRINYNFDK</sequence>
<dbReference type="SMART" id="SM00082">
    <property type="entry name" value="LRRCT"/>
    <property type="match status" value="2"/>
</dbReference>
<dbReference type="SUPFAM" id="SSF52200">
    <property type="entry name" value="Toll/Interleukin receptor TIR domain"/>
    <property type="match status" value="1"/>
</dbReference>
<evidence type="ECO:0000256" key="8">
    <source>
        <dbReference type="ARBA" id="ARBA00023136"/>
    </source>
</evidence>
<keyword evidence="4 11" id="KW-0812">Transmembrane</keyword>
<keyword evidence="6" id="KW-0677">Repeat</keyword>
<dbReference type="GO" id="GO:0005886">
    <property type="term" value="C:plasma membrane"/>
    <property type="evidence" value="ECO:0007669"/>
    <property type="project" value="TreeGrafter"/>
</dbReference>
<feature type="signal peptide" evidence="12">
    <location>
        <begin position="1"/>
        <end position="18"/>
    </location>
</feature>
<dbReference type="PANTHER" id="PTHR24365">
    <property type="entry name" value="TOLL-LIKE RECEPTOR"/>
    <property type="match status" value="1"/>
</dbReference>
<dbReference type="InterPro" id="IPR000157">
    <property type="entry name" value="TIR_dom"/>
</dbReference>
<keyword evidence="15" id="KW-1185">Reference proteome</keyword>
<evidence type="ECO:0000256" key="6">
    <source>
        <dbReference type="ARBA" id="ARBA00022737"/>
    </source>
</evidence>
<keyword evidence="8 11" id="KW-0472">Membrane</keyword>